<gene>
    <name evidence="1" type="ORF">GHK24_07420</name>
</gene>
<protein>
    <submittedName>
        <fullName evidence="1">Uncharacterized protein</fullName>
    </submittedName>
</protein>
<evidence type="ECO:0000313" key="1">
    <source>
        <dbReference type="EMBL" id="MQY51598.1"/>
    </source>
</evidence>
<accession>A0A6L5JZE4</accession>
<reference evidence="1 2" key="1">
    <citation type="submission" date="2019-10" db="EMBL/GenBank/DDBJ databases">
        <title>Whole-genome sequence of the purple nonsulfur photosynthetic bacterium Rhodocyclus tenuis.</title>
        <authorList>
            <person name="Kyndt J.A."/>
            <person name="Meyer T.E."/>
        </authorList>
    </citation>
    <scope>NUCLEOTIDE SEQUENCE [LARGE SCALE GENOMIC DNA]</scope>
    <source>
        <strain evidence="1 2">DSM 110</strain>
    </source>
</reference>
<dbReference type="AlphaFoldDB" id="A0A6L5JZE4"/>
<organism evidence="1 2">
    <name type="scientific">Rhodocyclus tenuis</name>
    <name type="common">Rhodospirillum tenue</name>
    <dbReference type="NCBI Taxonomy" id="1066"/>
    <lineage>
        <taxon>Bacteria</taxon>
        <taxon>Pseudomonadati</taxon>
        <taxon>Pseudomonadota</taxon>
        <taxon>Betaproteobacteria</taxon>
        <taxon>Rhodocyclales</taxon>
        <taxon>Rhodocyclaceae</taxon>
        <taxon>Rhodocyclus</taxon>
    </lineage>
</organism>
<name>A0A6L5JZE4_RHOTE</name>
<dbReference type="PROSITE" id="PS51257">
    <property type="entry name" value="PROKAR_LIPOPROTEIN"/>
    <property type="match status" value="1"/>
</dbReference>
<proteinExistence type="predicted"/>
<evidence type="ECO:0000313" key="2">
    <source>
        <dbReference type="Proteomes" id="UP000480275"/>
    </source>
</evidence>
<dbReference type="OrthoDB" id="5298805at2"/>
<dbReference type="EMBL" id="WIXJ01000004">
    <property type="protein sequence ID" value="MQY51598.1"/>
    <property type="molecule type" value="Genomic_DNA"/>
</dbReference>
<comment type="caution">
    <text evidence="1">The sequence shown here is derived from an EMBL/GenBank/DDBJ whole genome shotgun (WGS) entry which is preliminary data.</text>
</comment>
<sequence>MRAFPVAIRHSLAAAICVVALGACSTISGTYPRSTPLLPNAQVQVTPSTALTFEQVANAAAVAGIVYVVYDPLAPNWTIREQALDAQNYVLSLRAKSFRIGGDGEAAQIFRRRAQLLQREKAYSGYRILDYAEGIESSTPFTHRTAEGIIQLVGYEAPSTPALVPAAVAVPVPLQAPAGTK</sequence>
<dbReference type="Proteomes" id="UP000480275">
    <property type="component" value="Unassembled WGS sequence"/>
</dbReference>